<keyword evidence="2" id="KW-1185">Reference proteome</keyword>
<accession>A0ABZ2XV51</accession>
<dbReference type="Proteomes" id="UP001623232">
    <property type="component" value="Chromosome"/>
</dbReference>
<dbReference type="EMBL" id="CP123584">
    <property type="protein sequence ID" value="WZK88551.1"/>
    <property type="molecule type" value="Genomic_DNA"/>
</dbReference>
<protein>
    <submittedName>
        <fullName evidence="1">Uncharacterized protein</fullName>
    </submittedName>
</protein>
<reference evidence="1 2" key="1">
    <citation type="submission" date="2023-04" db="EMBL/GenBank/DDBJ databases">
        <title>Complete genome sequence of Alisedimentitalea scapharcae.</title>
        <authorList>
            <person name="Rong J.-C."/>
            <person name="Yi M.-L."/>
            <person name="Zhao Q."/>
        </authorList>
    </citation>
    <scope>NUCLEOTIDE SEQUENCE [LARGE SCALE GENOMIC DNA]</scope>
    <source>
        <strain evidence="1 2">KCTC 42119</strain>
    </source>
</reference>
<proteinExistence type="predicted"/>
<gene>
    <name evidence="1" type="ORF">QEZ52_18400</name>
</gene>
<evidence type="ECO:0000313" key="2">
    <source>
        <dbReference type="Proteomes" id="UP001623232"/>
    </source>
</evidence>
<organism evidence="1 2">
    <name type="scientific">Aliisedimentitalea scapharcae</name>
    <dbReference type="NCBI Taxonomy" id="1524259"/>
    <lineage>
        <taxon>Bacteria</taxon>
        <taxon>Pseudomonadati</taxon>
        <taxon>Pseudomonadota</taxon>
        <taxon>Alphaproteobacteria</taxon>
        <taxon>Rhodobacterales</taxon>
        <taxon>Roseobacteraceae</taxon>
        <taxon>Aliisedimentitalea</taxon>
    </lineage>
</organism>
<name>A0ABZ2XV51_9RHOB</name>
<sequence length="41" mass="4045">MNGAVITVNAGGAIALNYGTPIVSSTVISGGIDIKQIAVEE</sequence>
<evidence type="ECO:0000313" key="1">
    <source>
        <dbReference type="EMBL" id="WZK88551.1"/>
    </source>
</evidence>